<accession>A0ABD3R959</accession>
<feature type="region of interest" description="Disordered" evidence="1">
    <location>
        <begin position="1"/>
        <end position="68"/>
    </location>
</feature>
<organism evidence="2 3">
    <name type="scientific">Cyclostephanos tholiformis</name>
    <dbReference type="NCBI Taxonomy" id="382380"/>
    <lineage>
        <taxon>Eukaryota</taxon>
        <taxon>Sar</taxon>
        <taxon>Stramenopiles</taxon>
        <taxon>Ochrophyta</taxon>
        <taxon>Bacillariophyta</taxon>
        <taxon>Coscinodiscophyceae</taxon>
        <taxon>Thalassiosirophycidae</taxon>
        <taxon>Stephanodiscales</taxon>
        <taxon>Stephanodiscaceae</taxon>
        <taxon>Cyclostephanos</taxon>
    </lineage>
</organism>
<sequence length="225" mass="23690">MALTGYVDDSPEMVKTPTEEVGSNENDRSVEEDDVSNNLSASNLEEHDRTMGEGGIEHNNRVDADGDSDAKTQVGAGLLFGLSGLILGGPIVGILTGVGAAVVASKNDGPAGDVARSAGAFAVETGSMVGETAKDVNEKHGILEKIKNVLASGWRRAQQLDEEHKIGDRTRETIDGVRQKTVEFEKEHHLMQSILEGVHNGVGYLLDKLKSATAPCEGRPGTSSG</sequence>
<evidence type="ECO:0000256" key="1">
    <source>
        <dbReference type="SAM" id="MobiDB-lite"/>
    </source>
</evidence>
<protein>
    <submittedName>
        <fullName evidence="2">Uncharacterized protein</fullName>
    </submittedName>
</protein>
<reference evidence="2 3" key="1">
    <citation type="submission" date="2024-10" db="EMBL/GenBank/DDBJ databases">
        <title>Updated reference genomes for cyclostephanoid diatoms.</title>
        <authorList>
            <person name="Roberts W.R."/>
            <person name="Alverson A.J."/>
        </authorList>
    </citation>
    <scope>NUCLEOTIDE SEQUENCE [LARGE SCALE GENOMIC DNA]</scope>
    <source>
        <strain evidence="2 3">AJA228-03</strain>
    </source>
</reference>
<dbReference type="Proteomes" id="UP001530377">
    <property type="component" value="Unassembled WGS sequence"/>
</dbReference>
<evidence type="ECO:0000313" key="2">
    <source>
        <dbReference type="EMBL" id="KAL3809478.1"/>
    </source>
</evidence>
<evidence type="ECO:0000313" key="3">
    <source>
        <dbReference type="Proteomes" id="UP001530377"/>
    </source>
</evidence>
<gene>
    <name evidence="2" type="ORF">ACHAXA_007778</name>
</gene>
<name>A0ABD3R959_9STRA</name>
<dbReference type="AlphaFoldDB" id="A0ABD3R959"/>
<dbReference type="EMBL" id="JALLPB020000403">
    <property type="protein sequence ID" value="KAL3809478.1"/>
    <property type="molecule type" value="Genomic_DNA"/>
</dbReference>
<keyword evidence="3" id="KW-1185">Reference proteome</keyword>
<comment type="caution">
    <text evidence="2">The sequence shown here is derived from an EMBL/GenBank/DDBJ whole genome shotgun (WGS) entry which is preliminary data.</text>
</comment>
<feature type="compositionally biased region" description="Basic and acidic residues" evidence="1">
    <location>
        <begin position="44"/>
        <end position="68"/>
    </location>
</feature>
<proteinExistence type="predicted"/>